<dbReference type="SMART" id="SM00835">
    <property type="entry name" value="Cupin_1"/>
    <property type="match status" value="1"/>
</dbReference>
<evidence type="ECO:0000256" key="7">
    <source>
        <dbReference type="ARBA" id="ARBA00022729"/>
    </source>
</evidence>
<dbReference type="Proteomes" id="UP000326396">
    <property type="component" value="Linkage Group LG11"/>
</dbReference>
<evidence type="ECO:0000256" key="14">
    <source>
        <dbReference type="ARBA" id="ARBA00078725"/>
    </source>
</evidence>
<evidence type="ECO:0000256" key="11">
    <source>
        <dbReference type="ARBA" id="ARBA00058969"/>
    </source>
</evidence>
<evidence type="ECO:0000256" key="17">
    <source>
        <dbReference type="PIRSR" id="PIRSR601929-3"/>
    </source>
</evidence>
<accession>A0A5N6PRG1</accession>
<evidence type="ECO:0000313" key="21">
    <source>
        <dbReference type="Proteomes" id="UP000326396"/>
    </source>
</evidence>
<keyword evidence="21" id="KW-1185">Reference proteome</keyword>
<sequence>MATTRDLGLVIGAMMAFFMASFVFADPDMLQDVCVAILKPAVAVNGFPCKNNADVLANDFFFAGLVKPGLTNNALGVNVTQANVNQIPGLNTLGVSMARIDYAPGGLNPPHVHPRATEIVFVLTGELNVGFVNTDNKLFSKTIKAGEVFIFPRGLLHFQINNGKVPAAVIAGFNSQFPGTQRVADALFASSPKIDNSVLAKTFKIGTNLVEEIKFNLGPKMIFETNAHKKIITLDLPKFEKLLKIIHKLPLIQVAFDLLTFRKISVVGAEELLVGYWFCSRSASSFSSLLLLMRRSCERLLGPAGWPKV</sequence>
<proteinExistence type="inferred from homology"/>
<keyword evidence="9 15" id="KW-0464">Manganese</keyword>
<dbReference type="GO" id="GO:0009506">
    <property type="term" value="C:plasmodesma"/>
    <property type="evidence" value="ECO:0007669"/>
    <property type="project" value="UniProtKB-ARBA"/>
</dbReference>
<protein>
    <recommendedName>
        <fullName evidence="13">Nectarin-1</fullName>
        <ecNumber evidence="3">1.15.1.1</ecNumber>
    </recommendedName>
    <alternativeName>
        <fullName evidence="14">Superoxide dismutase [Mn]</fullName>
    </alternativeName>
</protein>
<evidence type="ECO:0000256" key="3">
    <source>
        <dbReference type="ARBA" id="ARBA00012682"/>
    </source>
</evidence>
<dbReference type="Gene3D" id="2.60.120.10">
    <property type="entry name" value="Jelly Rolls"/>
    <property type="match status" value="1"/>
</dbReference>
<dbReference type="InterPro" id="IPR011051">
    <property type="entry name" value="RmlC_Cupin_sf"/>
</dbReference>
<dbReference type="Pfam" id="PF00190">
    <property type="entry name" value="Cupin_1"/>
    <property type="match status" value="1"/>
</dbReference>
<feature type="binding site" evidence="15">
    <location>
        <position position="113"/>
    </location>
    <ligand>
        <name>oxalate</name>
        <dbReference type="ChEBI" id="CHEBI:30623"/>
    </ligand>
</feature>
<feature type="disulfide bond" evidence="17">
    <location>
        <begin position="34"/>
        <end position="49"/>
    </location>
</feature>
<feature type="binding site" evidence="16">
    <location>
        <position position="113"/>
    </location>
    <ligand>
        <name>Mn(2+)</name>
        <dbReference type="ChEBI" id="CHEBI:29035"/>
    </ligand>
</feature>
<dbReference type="InterPro" id="IPR006045">
    <property type="entry name" value="Cupin_1"/>
</dbReference>
<evidence type="ECO:0000256" key="13">
    <source>
        <dbReference type="ARBA" id="ARBA00070015"/>
    </source>
</evidence>
<comment type="function">
    <text evidence="11">May interact with bacterial adhesins thereby protecting the reproductive tissues from microbial attack. Has no oxalate oxidase activity.</text>
</comment>
<evidence type="ECO:0000256" key="12">
    <source>
        <dbReference type="ARBA" id="ARBA00064720"/>
    </source>
</evidence>
<feature type="signal peptide" evidence="18">
    <location>
        <begin position="1"/>
        <end position="25"/>
    </location>
</feature>
<evidence type="ECO:0000313" key="20">
    <source>
        <dbReference type="EMBL" id="KAD6795670.1"/>
    </source>
</evidence>
<evidence type="ECO:0000256" key="1">
    <source>
        <dbReference type="ARBA" id="ARBA00004271"/>
    </source>
</evidence>
<feature type="domain" description="Cupin type-1" evidence="19">
    <location>
        <begin position="63"/>
        <end position="211"/>
    </location>
</feature>
<evidence type="ECO:0000256" key="6">
    <source>
        <dbReference type="ARBA" id="ARBA00022723"/>
    </source>
</evidence>
<gene>
    <name evidence="20" type="ORF">E3N88_06566</name>
</gene>
<dbReference type="EC" id="1.15.1.1" evidence="3"/>
<dbReference type="GO" id="GO:0030145">
    <property type="term" value="F:manganese ion binding"/>
    <property type="evidence" value="ECO:0007669"/>
    <property type="project" value="InterPro"/>
</dbReference>
<dbReference type="InterPro" id="IPR014710">
    <property type="entry name" value="RmlC-like_jellyroll"/>
</dbReference>
<evidence type="ECO:0000256" key="8">
    <source>
        <dbReference type="ARBA" id="ARBA00023157"/>
    </source>
</evidence>
<comment type="caution">
    <text evidence="20">The sequence shown here is derived from an EMBL/GenBank/DDBJ whole genome shotgun (WGS) entry which is preliminary data.</text>
</comment>
<keyword evidence="5" id="KW-0964">Secreted</keyword>
<dbReference type="PANTHER" id="PTHR31238">
    <property type="entry name" value="GERMIN-LIKE PROTEIN SUBFAMILY 3 MEMBER 3"/>
    <property type="match status" value="1"/>
</dbReference>
<dbReference type="SUPFAM" id="SSF51182">
    <property type="entry name" value="RmlC-like cupins"/>
    <property type="match status" value="1"/>
</dbReference>
<evidence type="ECO:0000256" key="9">
    <source>
        <dbReference type="ARBA" id="ARBA00023211"/>
    </source>
</evidence>
<organism evidence="20 21">
    <name type="scientific">Mikania micrantha</name>
    <name type="common">bitter vine</name>
    <dbReference type="NCBI Taxonomy" id="192012"/>
    <lineage>
        <taxon>Eukaryota</taxon>
        <taxon>Viridiplantae</taxon>
        <taxon>Streptophyta</taxon>
        <taxon>Embryophyta</taxon>
        <taxon>Tracheophyta</taxon>
        <taxon>Spermatophyta</taxon>
        <taxon>Magnoliopsida</taxon>
        <taxon>eudicotyledons</taxon>
        <taxon>Gunneridae</taxon>
        <taxon>Pentapetalae</taxon>
        <taxon>asterids</taxon>
        <taxon>campanulids</taxon>
        <taxon>Asterales</taxon>
        <taxon>Asteraceae</taxon>
        <taxon>Asteroideae</taxon>
        <taxon>Heliantheae alliance</taxon>
        <taxon>Eupatorieae</taxon>
        <taxon>Mikania</taxon>
    </lineage>
</organism>
<evidence type="ECO:0000259" key="19">
    <source>
        <dbReference type="SMART" id="SM00835"/>
    </source>
</evidence>
<dbReference type="GO" id="GO:0004784">
    <property type="term" value="F:superoxide dismutase activity"/>
    <property type="evidence" value="ECO:0007669"/>
    <property type="project" value="UniProtKB-EC"/>
</dbReference>
<evidence type="ECO:0000256" key="15">
    <source>
        <dbReference type="PIRSR" id="PIRSR601929-1"/>
    </source>
</evidence>
<keyword evidence="7 18" id="KW-0732">Signal</keyword>
<dbReference type="GO" id="GO:0010497">
    <property type="term" value="P:plasmodesmata-mediated intercellular transport"/>
    <property type="evidence" value="ECO:0007669"/>
    <property type="project" value="UniProtKB-ARBA"/>
</dbReference>
<keyword evidence="8 17" id="KW-1015">Disulfide bond</keyword>
<comment type="subcellular location">
    <subcellularLocation>
        <location evidence="1">Secreted</location>
        <location evidence="1">Extracellular space</location>
        <location evidence="1">Apoplast</location>
    </subcellularLocation>
</comment>
<reference evidence="20 21" key="1">
    <citation type="submission" date="2019-05" db="EMBL/GenBank/DDBJ databases">
        <title>Mikania micrantha, genome provides insights into the molecular mechanism of rapid growth.</title>
        <authorList>
            <person name="Liu B."/>
        </authorList>
    </citation>
    <scope>NUCLEOTIDE SEQUENCE [LARGE SCALE GENOMIC DNA]</scope>
    <source>
        <strain evidence="20">NLD-2019</strain>
        <tissue evidence="20">Leaf</tissue>
    </source>
</reference>
<keyword evidence="4" id="KW-0052">Apoplast</keyword>
<dbReference type="GO" id="GO:2000280">
    <property type="term" value="P:regulation of root development"/>
    <property type="evidence" value="ECO:0007669"/>
    <property type="project" value="UniProtKB-ARBA"/>
</dbReference>
<feature type="binding site" evidence="15">
    <location>
        <position position="118"/>
    </location>
    <ligand>
        <name>oxalate</name>
        <dbReference type="ChEBI" id="CHEBI:30623"/>
    </ligand>
</feature>
<keyword evidence="6 15" id="KW-0479">Metal-binding</keyword>
<dbReference type="PRINTS" id="PR00325">
    <property type="entry name" value="GERMIN"/>
</dbReference>
<evidence type="ECO:0000256" key="2">
    <source>
        <dbReference type="ARBA" id="ARBA00007456"/>
    </source>
</evidence>
<dbReference type="CDD" id="cd02241">
    <property type="entry name" value="cupin_OxOx"/>
    <property type="match status" value="1"/>
</dbReference>
<dbReference type="PROSITE" id="PS00725">
    <property type="entry name" value="GERMIN"/>
    <property type="match status" value="1"/>
</dbReference>
<dbReference type="InterPro" id="IPR019780">
    <property type="entry name" value="Germin_Mn-BS"/>
</dbReference>
<evidence type="ECO:0000256" key="10">
    <source>
        <dbReference type="ARBA" id="ARBA00049204"/>
    </source>
</evidence>
<comment type="catalytic activity">
    <reaction evidence="10">
        <text>2 superoxide + 2 H(+) = H2O2 + O2</text>
        <dbReference type="Rhea" id="RHEA:20696"/>
        <dbReference type="ChEBI" id="CHEBI:15378"/>
        <dbReference type="ChEBI" id="CHEBI:15379"/>
        <dbReference type="ChEBI" id="CHEBI:16240"/>
        <dbReference type="ChEBI" id="CHEBI:18421"/>
        <dbReference type="EC" id="1.15.1.1"/>
    </reaction>
</comment>
<dbReference type="FunFam" id="2.60.120.10:FF:000025">
    <property type="entry name" value="germin-like protein subfamily 2 member 1"/>
    <property type="match status" value="1"/>
</dbReference>
<feature type="binding site" evidence="15">
    <location>
        <position position="108"/>
    </location>
    <ligand>
        <name>oxalate</name>
        <dbReference type="ChEBI" id="CHEBI:30623"/>
    </ligand>
</feature>
<dbReference type="OrthoDB" id="1921208at2759"/>
<evidence type="ECO:0000256" key="5">
    <source>
        <dbReference type="ARBA" id="ARBA00022525"/>
    </source>
</evidence>
<dbReference type="InterPro" id="IPR001929">
    <property type="entry name" value="Germin"/>
</dbReference>
<evidence type="ECO:0000256" key="4">
    <source>
        <dbReference type="ARBA" id="ARBA00022523"/>
    </source>
</evidence>
<dbReference type="GO" id="GO:0048046">
    <property type="term" value="C:apoplast"/>
    <property type="evidence" value="ECO:0007669"/>
    <property type="project" value="UniProtKB-SubCell"/>
</dbReference>
<dbReference type="AlphaFoldDB" id="A0A5N6PRG1"/>
<feature type="binding site" evidence="16">
    <location>
        <position position="118"/>
    </location>
    <ligand>
        <name>Mn(2+)</name>
        <dbReference type="ChEBI" id="CHEBI:29035"/>
    </ligand>
</feature>
<feature type="binding site" evidence="16">
    <location>
        <position position="157"/>
    </location>
    <ligand>
        <name>Mn(2+)</name>
        <dbReference type="ChEBI" id="CHEBI:29035"/>
    </ligand>
</feature>
<evidence type="ECO:0000256" key="16">
    <source>
        <dbReference type="PIRSR" id="PIRSR601929-2"/>
    </source>
</evidence>
<feature type="chain" id="PRO_5024397858" description="Nectarin-1" evidence="18">
    <location>
        <begin position="26"/>
        <end position="309"/>
    </location>
</feature>
<evidence type="ECO:0000256" key="18">
    <source>
        <dbReference type="SAM" id="SignalP"/>
    </source>
</evidence>
<feature type="binding site" evidence="16">
    <location>
        <position position="111"/>
    </location>
    <ligand>
        <name>Mn(2+)</name>
        <dbReference type="ChEBI" id="CHEBI:29035"/>
    </ligand>
</feature>
<comment type="similarity">
    <text evidence="2">Belongs to the germin family.</text>
</comment>
<dbReference type="EMBL" id="SZYD01000003">
    <property type="protein sequence ID" value="KAD6795670.1"/>
    <property type="molecule type" value="Genomic_DNA"/>
</dbReference>
<comment type="subunit">
    <text evidence="12">Monomer. In the absence of manganese, it forms tetrameric and pentameric forms which show superoxide dismutase activity.</text>
</comment>
<name>A0A5N6PRG1_9ASTR</name>